<organism evidence="1 2">
    <name type="scientific">Corchorus olitorius</name>
    <dbReference type="NCBI Taxonomy" id="93759"/>
    <lineage>
        <taxon>Eukaryota</taxon>
        <taxon>Viridiplantae</taxon>
        <taxon>Streptophyta</taxon>
        <taxon>Embryophyta</taxon>
        <taxon>Tracheophyta</taxon>
        <taxon>Spermatophyta</taxon>
        <taxon>Magnoliopsida</taxon>
        <taxon>eudicotyledons</taxon>
        <taxon>Gunneridae</taxon>
        <taxon>Pentapetalae</taxon>
        <taxon>rosids</taxon>
        <taxon>malvids</taxon>
        <taxon>Malvales</taxon>
        <taxon>Malvaceae</taxon>
        <taxon>Grewioideae</taxon>
        <taxon>Apeibeae</taxon>
        <taxon>Corchorus</taxon>
    </lineage>
</organism>
<sequence length="46" mass="4903">MARNKPTHPAGLAAAVVESMGIELCRIILDSNSPARLKTMGLRLKA</sequence>
<protein>
    <submittedName>
        <fullName evidence="1">Uncharacterized protein</fullName>
    </submittedName>
</protein>
<dbReference type="Proteomes" id="UP000187203">
    <property type="component" value="Unassembled WGS sequence"/>
</dbReference>
<name>A0A1R3H2U5_9ROSI</name>
<keyword evidence="2" id="KW-1185">Reference proteome</keyword>
<proteinExistence type="predicted"/>
<evidence type="ECO:0000313" key="2">
    <source>
        <dbReference type="Proteomes" id="UP000187203"/>
    </source>
</evidence>
<dbReference type="EMBL" id="AWUE01020890">
    <property type="protein sequence ID" value="OMO64647.1"/>
    <property type="molecule type" value="Genomic_DNA"/>
</dbReference>
<comment type="caution">
    <text evidence="1">The sequence shown here is derived from an EMBL/GenBank/DDBJ whole genome shotgun (WGS) entry which is preliminary data.</text>
</comment>
<evidence type="ECO:0000313" key="1">
    <source>
        <dbReference type="EMBL" id="OMO64647.1"/>
    </source>
</evidence>
<accession>A0A1R3H2U5</accession>
<dbReference type="AlphaFoldDB" id="A0A1R3H2U5"/>
<gene>
    <name evidence="1" type="ORF">COLO4_31964</name>
</gene>
<reference evidence="2" key="1">
    <citation type="submission" date="2013-09" db="EMBL/GenBank/DDBJ databases">
        <title>Corchorus olitorius genome sequencing.</title>
        <authorList>
            <person name="Alam M."/>
            <person name="Haque M.S."/>
            <person name="Islam M.S."/>
            <person name="Emdad E.M."/>
            <person name="Islam M.M."/>
            <person name="Ahmed B."/>
            <person name="Halim A."/>
            <person name="Hossen Q.M.M."/>
            <person name="Hossain M.Z."/>
            <person name="Ahmed R."/>
            <person name="Khan M.M."/>
            <person name="Islam R."/>
            <person name="Rashid M.M."/>
            <person name="Khan S.A."/>
            <person name="Rahman M.S."/>
            <person name="Alam M."/>
            <person name="Yahiya A.S."/>
            <person name="Khan M.S."/>
            <person name="Azam M.S."/>
            <person name="Haque T."/>
            <person name="Lashkar M.Z.H."/>
            <person name="Akhand A.I."/>
            <person name="Morshed G."/>
            <person name="Roy S."/>
            <person name="Uddin K.S."/>
            <person name="Rabeya T."/>
            <person name="Hossain A.S."/>
            <person name="Chowdhury A."/>
            <person name="Snigdha A.R."/>
            <person name="Mortoza M.S."/>
            <person name="Matin S.A."/>
            <person name="Hoque S.M.E."/>
            <person name="Islam M.K."/>
            <person name="Roy D.K."/>
            <person name="Haider R."/>
            <person name="Moosa M.M."/>
            <person name="Elias S.M."/>
            <person name="Hasan A.M."/>
            <person name="Jahan S."/>
            <person name="Shafiuddin M."/>
            <person name="Mahmood N."/>
            <person name="Shommy N.S."/>
        </authorList>
    </citation>
    <scope>NUCLEOTIDE SEQUENCE [LARGE SCALE GENOMIC DNA]</scope>
    <source>
        <strain evidence="2">cv. O-4</strain>
    </source>
</reference>